<organism evidence="2 3">
    <name type="scientific">Plantactinospora alkalitolerans</name>
    <dbReference type="NCBI Taxonomy" id="2789879"/>
    <lineage>
        <taxon>Bacteria</taxon>
        <taxon>Bacillati</taxon>
        <taxon>Actinomycetota</taxon>
        <taxon>Actinomycetes</taxon>
        <taxon>Micromonosporales</taxon>
        <taxon>Micromonosporaceae</taxon>
        <taxon>Plantactinospora</taxon>
    </lineage>
</organism>
<dbReference type="Pfam" id="PF19493">
    <property type="entry name" value="Trypco1"/>
    <property type="match status" value="1"/>
</dbReference>
<keyword evidence="3" id="KW-1185">Reference proteome</keyword>
<sequence>MVESGSTPVYIPTVRVDDQRQIGWGDVGLERLRERIDDVRAAIVSAANGVAESLSAAPSAPGWEMNEVTATFGVSLVAESGVIVSKASASASLEVSVTFTRRDS</sequence>
<accession>A0ABS0H0J4</accession>
<gene>
    <name evidence="2" type="ORF">I0C86_23800</name>
</gene>
<name>A0ABS0H0J4_9ACTN</name>
<dbReference type="RefSeq" id="WP_196203498.1">
    <property type="nucleotide sequence ID" value="NZ_JADPUN010000213.1"/>
</dbReference>
<comment type="caution">
    <text evidence="2">The sequence shown here is derived from an EMBL/GenBank/DDBJ whole genome shotgun (WGS) entry which is preliminary data.</text>
</comment>
<dbReference type="NCBIfam" id="NF041216">
    <property type="entry name" value="CU044_2847_fam"/>
    <property type="match status" value="1"/>
</dbReference>
<reference evidence="2 3" key="1">
    <citation type="submission" date="2020-11" db="EMBL/GenBank/DDBJ databases">
        <title>A novel isolate from a Black sea contaminated sediment with potential to produce alkanes: Plantactinospora alkalitolerans sp. nov.</title>
        <authorList>
            <person name="Carro L."/>
            <person name="Veyisoglu A."/>
            <person name="Guven K."/>
            <person name="Schumann P."/>
            <person name="Klenk H.-P."/>
            <person name="Sahin N."/>
        </authorList>
    </citation>
    <scope>NUCLEOTIDE SEQUENCE [LARGE SCALE GENOMIC DNA]</scope>
    <source>
        <strain evidence="2 3">S1510</strain>
    </source>
</reference>
<evidence type="ECO:0000313" key="3">
    <source>
        <dbReference type="Proteomes" id="UP000638560"/>
    </source>
</evidence>
<feature type="domain" description="Trypsin-co-occurring" evidence="1">
    <location>
        <begin position="8"/>
        <end position="100"/>
    </location>
</feature>
<protein>
    <recommendedName>
        <fullName evidence="1">Trypsin-co-occurring domain-containing protein</fullName>
    </recommendedName>
</protein>
<dbReference type="Proteomes" id="UP000638560">
    <property type="component" value="Unassembled WGS sequence"/>
</dbReference>
<proteinExistence type="predicted"/>
<dbReference type="InterPro" id="IPR045794">
    <property type="entry name" value="Trypco1"/>
</dbReference>
<evidence type="ECO:0000313" key="2">
    <source>
        <dbReference type="EMBL" id="MBF9131965.1"/>
    </source>
</evidence>
<dbReference type="EMBL" id="JADPUN010000213">
    <property type="protein sequence ID" value="MBF9131965.1"/>
    <property type="molecule type" value="Genomic_DNA"/>
</dbReference>
<evidence type="ECO:0000259" key="1">
    <source>
        <dbReference type="Pfam" id="PF19493"/>
    </source>
</evidence>